<accession>G0V9G9</accession>
<evidence type="ECO:0000259" key="3">
    <source>
        <dbReference type="Pfam" id="PF21678"/>
    </source>
</evidence>
<dbReference type="GO" id="GO:0140268">
    <property type="term" value="C:endoplasmic reticulum-plasma membrane contact site"/>
    <property type="evidence" value="ECO:0007669"/>
    <property type="project" value="EnsemblFungi"/>
</dbReference>
<dbReference type="GO" id="GO:0055091">
    <property type="term" value="P:phospholipid homeostasis"/>
    <property type="evidence" value="ECO:0007669"/>
    <property type="project" value="EnsemblFungi"/>
</dbReference>
<evidence type="ECO:0000313" key="5">
    <source>
        <dbReference type="EMBL" id="CCC68585.1"/>
    </source>
</evidence>
<feature type="region of interest" description="Disordered" evidence="1">
    <location>
        <begin position="804"/>
        <end position="828"/>
    </location>
</feature>
<evidence type="ECO:0000313" key="6">
    <source>
        <dbReference type="Proteomes" id="UP000001640"/>
    </source>
</evidence>
<dbReference type="EMBL" id="HE576753">
    <property type="protein sequence ID" value="CCC68585.1"/>
    <property type="molecule type" value="Genomic_DNA"/>
</dbReference>
<feature type="domain" description="Csf1 N-terminal" evidence="3">
    <location>
        <begin position="34"/>
        <end position="1602"/>
    </location>
</feature>
<keyword evidence="2" id="KW-0472">Membrane</keyword>
<dbReference type="GO" id="GO:0016020">
    <property type="term" value="C:membrane"/>
    <property type="evidence" value="ECO:0007669"/>
    <property type="project" value="InterPro"/>
</dbReference>
<dbReference type="InterPro" id="IPR048636">
    <property type="entry name" value="Csf1_N"/>
</dbReference>
<dbReference type="Pfam" id="PF25038">
    <property type="entry name" value="Csf1_C"/>
    <property type="match status" value="1"/>
</dbReference>
<dbReference type="OMA" id="YGLEWFI"/>
<sequence length="2952" mass="338265">MDAVSQFQGVPLTRQRNFSWIFLVTWILTVILSLSFIFYLGRTIAYIITFILEWLLWKHAKVKVNIQSLRISLLGGRIFFKNVTIIHKDSTISILEGNITWRYWLFNTRKPEFQEASVDETQTKPTSIKNWQLPCRFVVNLEGLEIFLYNKTVAYDNIIQMFSKEERFQFEKFLNEQILSDSATVKSMDDSQFDTSESTSTDKSESSATNDRVFQEEETDTSSFLRFLPIQFLVTRGSLILGNKFTPSLLIVSADSADALMDFAQPKEKLDLYKFKLSAELINTEATLKQNIGFDEDVSMKFKLDRGKVSEVWNHFTRMLGILYKPLRFTHMHRRKNEHEDKFQAKWRGLALYKGTGLGERRNDIDDIEFDFANHEYAKFSSILKSPKVTFTSQHDMPGIVPHGAHPTISVLDGPDVGNSGAPPDYSLDIQIFGGSVCFGPWAQRQADHLWKLLSPVVSRTAKPVKRLTPGCRRIYTYGQVLVTIMDDATWRIPTRESSKDFEFLQHYRETNGEYRPFGWIDLKFSKETTVNTTFALCPTVDGFKNNIKIHLTENETRSSVNHDILLKCKYFDFDIDTSFPLGWNDEATWTINLNSSQMEAFILREHITLIADTLTDFSSGEPTPYELFRPFIYSINWKIDGYSLYLNVNDHNIVNNPLDFNENCYLSFHGDELSLDFLIPKTSITARHTDISYTIKTPMFRLLLNTPPWNTLNEFMKHKEVGRSYDFKVVGSYLIYSDLDIDNVDTIMMDCTSKGTTLQCYGFVVRYLINVKMNYFGDFFHFVTSEEYTGAIRANEDDMQYASESDDDRSSISSFDTMQGNDAPGRRRLHTELQRSDLKRTTNETDLWFTFTVWEGALLLPETIYNCDPCVGLHFGELVIDLRSCNYYMDLLANMNDVSIKRYVSKHPHEIFEAIHKNNGEEYHTHGSLSSLTIHGHRMYGLPPMEPTYFCQWDFDLGTLDIASDIEFLRGFFSSFTRIGFGYVDLENILLYEKETYDDMTSVTVNLEKLSVMLQEPKLNMYASFDLNNLYFTFIDFENEKYSTRLDLIIPTLEFSLFIKEEDGTTKKLFTLETKVKITNFVQSQDFDEHRKTQREYIKLHDAPYHRCSFILPQEYQDAEQYQELFGAIAPSSSLPPLPVPLIPSTTDFIIEDLLGEFQDLLETSSPFRMPFSDQDYATDVSDDETEEDIDPLEFNTPSEAIQNDKCERDSFIIDVSFISIEICPDILDSIGTFLMLFSTENIVQIIDDIEIATVNRLSNLREGAFKLTNVKINILYLDLFWGSRTDTGVGIYLDRIDFAMCEKTVEENKEKKLIELTVLNKIRSVRGTVNQTAANSKNEERPPALSLVIEGWEIWSSTVEDQVNSLNILSTDITVDEAQLEWLFGYFDNQGLQIQDMIKTSDTIQKRKIESRKELISSLTAASEYYQISHDPYVITKPAFITRLSRGHVRENRSWKIITRLRHILTYLPEDWHSTINRSLTQSKTAATTQDAKGIFISVFSNWRNWEFSDIARSYIYRKLFLNQHSNQEIHTTKKSITIKIASFFVTVYSAGYEVEHNFIITRTNLLLETNSPTSDSSLSRETIFNITGTLGTAKGKLSDKIIMIKNLLPSLKITDGGKSKETFDFVKSFKLNTLILCERGELQIDIGNTRLVSRVFGARLSMLWESPKDLTSQAVSLAVYTQRAEIHLKHINATLAEIQIRDFSLIVTTESWSYKPTILVNSQCSDLHLMAMTATDILVASIKEIMENIHRIEQDLLAGTRAEKITKVESHGPKPKVNTILTCFFTNISFELMPISPFFIRHEAKQLDIYFNRFGSNEILLSVWDADIYLTSHLTKQQYFRFSFGDLQLKGNMVNDPYHINLYLSASILKLTVSDVQKLIPSFLQDEKILTESIEDFITLDLFGLSKNQKSKPEKDNNKFSWSIDTNINYFGLLAPIGSAYFLFELRMLLASLTKMGSDIPNQSDISGQFSVENVLFFIKERALPVRLSKLLDFSIKVSALQKKKNTSNTYQIESSHFRVCLSPESLVRLLWATNQVSTSIQYYKDHHVDNKWDLRSKLNNIPKAPDLPLNVPSFHILSYNFCVGWLFSVDSKSEPGLILGYNRLFSAYEKNLGKLTLVDVFFSIANGNSSDNFFSEGKEKDKYNRSYLPNMQISYWFKDAGTMRDLFVRFHGEALDVTFLSSYLDVIESALTSVQTFQELKKDLIPGLPKKQKVNDDKTLELNTLSPFLANIRSISCQFKYDGGVFKIFSLEDAETQSEPSFEVNSPNVVIDLNYKHLENRTKQHWIRSLIKINSTHNILYAKCAPLLSDFFERIQGMVKKHSSSEESTLSKPSSQNLDYKRLLDSFDIALKITSAKQQLSLSCEPKAKVQADIGFQSFIFTVTTNDLDAAEPLSFSLSVEKTEASIKHIFSRETSTSIGVDFVDVTLMFTHPDVINVHGTALISNINLFFNVKQLQNLYLFLDIWRLSDLLKSKPANDIVKAKTDSSLSIAQLSDPESIIPWCFTLIFTNVKGDVDLGPSLGVISVQLKRTWFATDHYKNMRKVLHAFTDGTSLSSKGRLSGIFELKGASWISEVNWPTDTTINAHPLVSITMNIDEISTKAAFDYHMFLIGAINNTRVHLHSEKDVNGVMPDLLKVTFLCESITLCSTALVAANILDIYNTAMRMRQDNKISYIETLRESNEAESKPPINYTDILRSLNLLQTDVSVDIYTLNIQISPITLFDVEVLVITIESISARSETHSGKKLMTELEMQVYDASVSLSTSKEEMDEATVSKISVKNYLQYASKIVGGTIIEIPKLLVSMTTFQEEKSDILEYLYTCVFDDKLSVRWNLGPINFIKEMWTTHIRAIAVRRSQVVGVLDGQSEEDVEKRIKEEENFSRFKYVALEPPRIDMPQIRDLGDATPPMEWFGVNRKRFPAFTHQTAVFLVQKLVYSAEREYANILGSS</sequence>
<protein>
    <recommendedName>
        <fullName evidence="7">Protein CSF1</fullName>
    </recommendedName>
</protein>
<feature type="region of interest" description="Disordered" evidence="1">
    <location>
        <begin position="189"/>
        <end position="213"/>
    </location>
</feature>
<dbReference type="FunCoup" id="G0V9G9">
    <property type="interactions" value="92"/>
</dbReference>
<evidence type="ECO:0000259" key="4">
    <source>
        <dbReference type="Pfam" id="PF25038"/>
    </source>
</evidence>
<dbReference type="GeneID" id="96902143"/>
<reference key="2">
    <citation type="submission" date="2011-08" db="EMBL/GenBank/DDBJ databases">
        <title>Genome sequence of Naumovozyma castellii.</title>
        <authorList>
            <person name="Gordon J.L."/>
            <person name="Armisen D."/>
            <person name="Proux-Wera E."/>
            <person name="OhEigeartaigh S.S."/>
            <person name="Byrne K.P."/>
            <person name="Wolfe K.H."/>
        </authorList>
    </citation>
    <scope>NUCLEOTIDE SEQUENCE</scope>
    <source>
        <strain>Type strain:CBS 4309</strain>
    </source>
</reference>
<gene>
    <name evidence="5" type="primary">NCAS0B05010</name>
    <name evidence="5" type="ordered locus">NCAS_0B05010</name>
</gene>
<dbReference type="GO" id="GO:0006113">
    <property type="term" value="P:fermentation"/>
    <property type="evidence" value="ECO:0007669"/>
    <property type="project" value="EnsemblFungi"/>
</dbReference>
<dbReference type="PANTHER" id="PTHR32085:SF3">
    <property type="entry name" value="PROTEIN CSF1"/>
    <property type="match status" value="1"/>
</dbReference>
<dbReference type="RefSeq" id="XP_003674957.1">
    <property type="nucleotide sequence ID" value="XM_003674909.1"/>
</dbReference>
<dbReference type="Proteomes" id="UP000001640">
    <property type="component" value="Chromosome 2"/>
</dbReference>
<dbReference type="PANTHER" id="PTHR32085">
    <property type="entry name" value="PROTEIN CSF1"/>
    <property type="match status" value="1"/>
</dbReference>
<dbReference type="Pfam" id="PF21678">
    <property type="entry name" value="Csf1_N"/>
    <property type="match status" value="1"/>
</dbReference>
<proteinExistence type="predicted"/>
<dbReference type="InterPro" id="IPR056779">
    <property type="entry name" value="Csf1_C"/>
</dbReference>
<dbReference type="InParanoid" id="G0V9G9"/>
<dbReference type="GO" id="GO:1904121">
    <property type="term" value="F:phosphatidylethanolamine transfer activity"/>
    <property type="evidence" value="ECO:0007669"/>
    <property type="project" value="EnsemblFungi"/>
</dbReference>
<dbReference type="STRING" id="1064592.G0V9G9"/>
<keyword evidence="6" id="KW-1185">Reference proteome</keyword>
<reference evidence="5 6" key="1">
    <citation type="journal article" date="2011" name="Proc. Natl. Acad. Sci. U.S.A.">
        <title>Evolutionary erosion of yeast sex chromosomes by mating-type switching accidents.</title>
        <authorList>
            <person name="Gordon J.L."/>
            <person name="Armisen D."/>
            <person name="Proux-Wera E."/>
            <person name="Oheigeartaigh S.S."/>
            <person name="Byrne K.P."/>
            <person name="Wolfe K.H."/>
        </authorList>
    </citation>
    <scope>NUCLEOTIDE SEQUENCE [LARGE SCALE GENOMIC DNA]</scope>
    <source>
        <strain evidence="6">ATCC 76901 / BCRC 22586 / CBS 4309 / NBRC 1992 / NRRL Y-12630</strain>
    </source>
</reference>
<dbReference type="eggNOG" id="KOG3596">
    <property type="taxonomic scope" value="Eukaryota"/>
</dbReference>
<keyword evidence="2" id="KW-0812">Transmembrane</keyword>
<dbReference type="KEGG" id="ncs:NCAS_0B05010"/>
<organism evidence="5 6">
    <name type="scientific">Naumovozyma castellii</name>
    <name type="common">Yeast</name>
    <name type="synonym">Saccharomyces castellii</name>
    <dbReference type="NCBI Taxonomy" id="27288"/>
    <lineage>
        <taxon>Eukaryota</taxon>
        <taxon>Fungi</taxon>
        <taxon>Dikarya</taxon>
        <taxon>Ascomycota</taxon>
        <taxon>Saccharomycotina</taxon>
        <taxon>Saccharomycetes</taxon>
        <taxon>Saccharomycetales</taxon>
        <taxon>Saccharomycetaceae</taxon>
        <taxon>Naumovozyma</taxon>
    </lineage>
</organism>
<evidence type="ECO:0000256" key="2">
    <source>
        <dbReference type="SAM" id="Phobius"/>
    </source>
</evidence>
<feature type="transmembrane region" description="Helical" evidence="2">
    <location>
        <begin position="20"/>
        <end position="41"/>
    </location>
</feature>
<name>G0V9G9_NAUCA</name>
<evidence type="ECO:0000256" key="1">
    <source>
        <dbReference type="SAM" id="MobiDB-lite"/>
    </source>
</evidence>
<evidence type="ECO:0008006" key="7">
    <source>
        <dbReference type="Google" id="ProtNLM"/>
    </source>
</evidence>
<dbReference type="InterPro" id="IPR029636">
    <property type="entry name" value="Csf1"/>
</dbReference>
<keyword evidence="2" id="KW-1133">Transmembrane helix</keyword>
<dbReference type="OrthoDB" id="10051416at2759"/>
<dbReference type="GO" id="GO:0051604">
    <property type="term" value="P:protein maturation"/>
    <property type="evidence" value="ECO:0007669"/>
    <property type="project" value="EnsemblFungi"/>
</dbReference>
<feature type="domain" description="Csf1 C-terminal region" evidence="4">
    <location>
        <begin position="1620"/>
        <end position="2951"/>
    </location>
</feature>
<dbReference type="HOGENOM" id="CLU_000126_1_0_1"/>